<keyword evidence="2 5" id="KW-0500">Molybdenum</keyword>
<dbReference type="PANTHER" id="PTHR30632:SF0">
    <property type="entry name" value="SULFATE-BINDING PROTEIN"/>
    <property type="match status" value="1"/>
</dbReference>
<evidence type="ECO:0000256" key="1">
    <source>
        <dbReference type="ARBA" id="ARBA00009175"/>
    </source>
</evidence>
<dbReference type="Proteomes" id="UP000180254">
    <property type="component" value="Unassembled WGS sequence"/>
</dbReference>
<dbReference type="InterPro" id="IPR005950">
    <property type="entry name" value="ModA"/>
</dbReference>
<dbReference type="SUPFAM" id="SSF53850">
    <property type="entry name" value="Periplasmic binding protein-like II"/>
    <property type="match status" value="1"/>
</dbReference>
<dbReference type="CDD" id="cd13537">
    <property type="entry name" value="PBP2_YvgL_like"/>
    <property type="match status" value="1"/>
</dbReference>
<dbReference type="InterPro" id="IPR041879">
    <property type="entry name" value="YvgL-like_PBP2"/>
</dbReference>
<dbReference type="PANTHER" id="PTHR30632">
    <property type="entry name" value="MOLYBDATE-BINDING PERIPLASMIC PROTEIN"/>
    <property type="match status" value="1"/>
</dbReference>
<organism evidence="6 7">
    <name type="scientific">Andreesenia angusta</name>
    <dbReference type="NCBI Taxonomy" id="39480"/>
    <lineage>
        <taxon>Bacteria</taxon>
        <taxon>Bacillati</taxon>
        <taxon>Bacillota</taxon>
        <taxon>Tissierellia</taxon>
        <taxon>Tissierellales</taxon>
        <taxon>Gottschalkiaceae</taxon>
        <taxon>Andreesenia</taxon>
    </lineage>
</organism>
<keyword evidence="7" id="KW-1185">Reference proteome</keyword>
<dbReference type="GO" id="GO:1901359">
    <property type="term" value="F:tungstate binding"/>
    <property type="evidence" value="ECO:0007669"/>
    <property type="project" value="UniProtKB-ARBA"/>
</dbReference>
<dbReference type="PROSITE" id="PS51257">
    <property type="entry name" value="PROKAR_LIPOPROTEIN"/>
    <property type="match status" value="1"/>
</dbReference>
<name>A0A1S1VBE1_9FIRM</name>
<feature type="binding site" evidence="5">
    <location>
        <position position="50"/>
    </location>
    <ligand>
        <name>molybdate</name>
        <dbReference type="ChEBI" id="CHEBI:36264"/>
    </ligand>
</feature>
<comment type="similarity">
    <text evidence="1">Belongs to the bacterial solute-binding protein ModA family.</text>
</comment>
<evidence type="ECO:0000256" key="5">
    <source>
        <dbReference type="PIRSR" id="PIRSR004846-1"/>
    </source>
</evidence>
<comment type="caution">
    <text evidence="6">The sequence shown here is derived from an EMBL/GenBank/DDBJ whole genome shotgun (WGS) entry which is preliminary data.</text>
</comment>
<dbReference type="OrthoDB" id="9785015at2"/>
<evidence type="ECO:0000256" key="2">
    <source>
        <dbReference type="ARBA" id="ARBA00022505"/>
    </source>
</evidence>
<dbReference type="GO" id="GO:0046872">
    <property type="term" value="F:metal ion binding"/>
    <property type="evidence" value="ECO:0007669"/>
    <property type="project" value="UniProtKB-KW"/>
</dbReference>
<reference evidence="6 7" key="1">
    <citation type="submission" date="2016-09" db="EMBL/GenBank/DDBJ databases">
        <title>Genome sequence of Eubacterium angustum.</title>
        <authorList>
            <person name="Poehlein A."/>
            <person name="Daniel R."/>
        </authorList>
    </citation>
    <scope>NUCLEOTIDE SEQUENCE [LARGE SCALE GENOMIC DNA]</scope>
    <source>
        <strain evidence="6 7">DSM 1989</strain>
    </source>
</reference>
<evidence type="ECO:0000313" key="6">
    <source>
        <dbReference type="EMBL" id="OHW63527.1"/>
    </source>
</evidence>
<evidence type="ECO:0000256" key="3">
    <source>
        <dbReference type="ARBA" id="ARBA00022723"/>
    </source>
</evidence>
<dbReference type="EMBL" id="MKIE01000001">
    <property type="protein sequence ID" value="OHW63527.1"/>
    <property type="molecule type" value="Genomic_DNA"/>
</dbReference>
<dbReference type="PIRSF" id="PIRSF004846">
    <property type="entry name" value="ModA"/>
    <property type="match status" value="1"/>
</dbReference>
<keyword evidence="3 5" id="KW-0479">Metal-binding</keyword>
<feature type="binding site" evidence="5">
    <location>
        <position position="77"/>
    </location>
    <ligand>
        <name>molybdate</name>
        <dbReference type="ChEBI" id="CHEBI:36264"/>
    </ligand>
</feature>
<dbReference type="GO" id="GO:0015689">
    <property type="term" value="P:molybdate ion transport"/>
    <property type="evidence" value="ECO:0007669"/>
    <property type="project" value="InterPro"/>
</dbReference>
<sequence length="267" mass="28725">MKKLKVRGLGLMTAVIISIGGLVGCSGSDAPEDTAKKSEPVEITVSAAASLTEALNEIETLYEEESGNEVSMNYGSSGALQKQIEEGAPTDLFISAGKKQMDALREAGLVKSDSIKDLLGNKLVLIVSEEYADKIKTVEDLLNTDGKIAIGEVETVPVGQYSQESLENLNVWGSIQDKIVFAKDVKAVISYVESGEAVAGIAYKSDAVGMKSGKVAEEIDPSTHKEIVYPEGIVESTEHEEAVKGYMEFLDKEESTDIFKKYGFEVK</sequence>
<feature type="binding site" evidence="5">
    <location>
        <position position="203"/>
    </location>
    <ligand>
        <name>molybdate</name>
        <dbReference type="ChEBI" id="CHEBI:36264"/>
    </ligand>
</feature>
<keyword evidence="4" id="KW-0732">Signal</keyword>
<dbReference type="GO" id="GO:0030973">
    <property type="term" value="F:molybdate ion binding"/>
    <property type="evidence" value="ECO:0007669"/>
    <property type="project" value="TreeGrafter"/>
</dbReference>
<dbReference type="Gene3D" id="3.40.190.10">
    <property type="entry name" value="Periplasmic binding protein-like II"/>
    <property type="match status" value="2"/>
</dbReference>
<dbReference type="FunFam" id="3.40.190.10:FF:000035">
    <property type="entry name" value="Molybdate ABC transporter substrate-binding protein"/>
    <property type="match status" value="1"/>
</dbReference>
<gene>
    <name evidence="6" type="primary">modA</name>
    <name evidence="6" type="ORF">EUAN_03910</name>
</gene>
<dbReference type="AlphaFoldDB" id="A0A1S1VBE1"/>
<dbReference type="NCBIfam" id="TIGR01256">
    <property type="entry name" value="modA"/>
    <property type="match status" value="1"/>
</dbReference>
<evidence type="ECO:0000256" key="4">
    <source>
        <dbReference type="ARBA" id="ARBA00022729"/>
    </source>
</evidence>
<accession>A0A1S1VBE1</accession>
<dbReference type="STRING" id="39480.EUAN_03910"/>
<feature type="binding site" evidence="5">
    <location>
        <position position="185"/>
    </location>
    <ligand>
        <name>molybdate</name>
        <dbReference type="ChEBI" id="CHEBI:36264"/>
    </ligand>
</feature>
<proteinExistence type="inferred from homology"/>
<dbReference type="RefSeq" id="WP_071061075.1">
    <property type="nucleotide sequence ID" value="NZ_MKIE01000001.1"/>
</dbReference>
<protein>
    <submittedName>
        <fullName evidence="6">Molybdate-binding periplasmic protein</fullName>
    </submittedName>
</protein>
<evidence type="ECO:0000313" key="7">
    <source>
        <dbReference type="Proteomes" id="UP000180254"/>
    </source>
</evidence>
<dbReference type="InterPro" id="IPR050682">
    <property type="entry name" value="ModA/WtpA"/>
</dbReference>
<dbReference type="Pfam" id="PF13531">
    <property type="entry name" value="SBP_bac_11"/>
    <property type="match status" value="1"/>
</dbReference>